<evidence type="ECO:0000256" key="1">
    <source>
        <dbReference type="SAM" id="MobiDB-lite"/>
    </source>
</evidence>
<evidence type="ECO:0000313" key="3">
    <source>
        <dbReference type="EMBL" id="QVL31961.1"/>
    </source>
</evidence>
<keyword evidence="4" id="KW-1185">Reference proteome</keyword>
<feature type="region of interest" description="Disordered" evidence="1">
    <location>
        <begin position="254"/>
        <end position="312"/>
    </location>
</feature>
<dbReference type="Pfam" id="PF13365">
    <property type="entry name" value="Trypsin_2"/>
    <property type="match status" value="1"/>
</dbReference>
<accession>A0A8E6EY35</accession>
<dbReference type="PANTHER" id="PTHR43019">
    <property type="entry name" value="SERINE ENDOPROTEASE DEGS"/>
    <property type="match status" value="1"/>
</dbReference>
<dbReference type="Gene3D" id="2.40.10.120">
    <property type="match status" value="1"/>
</dbReference>
<dbReference type="EMBL" id="CP074694">
    <property type="protein sequence ID" value="QVL31961.1"/>
    <property type="molecule type" value="Genomic_DNA"/>
</dbReference>
<reference evidence="3" key="1">
    <citation type="submission" date="2021-05" db="EMBL/GenBank/DDBJ databases">
        <title>Complete genome sequence of the cellulolytic planctomycete Telmatocola sphagniphila SP2T and characterization of the first cellulase from planctomycetes.</title>
        <authorList>
            <person name="Rakitin A.L."/>
            <person name="Beletsky A.V."/>
            <person name="Naumoff D.G."/>
            <person name="Kulichevskaya I.S."/>
            <person name="Mardanov A.V."/>
            <person name="Ravin N.V."/>
            <person name="Dedysh S.N."/>
        </authorList>
    </citation>
    <scope>NUCLEOTIDE SEQUENCE</scope>
    <source>
        <strain evidence="3">SP2T</strain>
    </source>
</reference>
<name>A0A8E6EY35_9BACT</name>
<protein>
    <submittedName>
        <fullName evidence="3">Trypsin-like peptidase domain-containing protein</fullName>
    </submittedName>
</protein>
<feature type="chain" id="PRO_5034915219" evidence="2">
    <location>
        <begin position="26"/>
        <end position="357"/>
    </location>
</feature>
<gene>
    <name evidence="3" type="ORF">KIH39_24510</name>
</gene>
<dbReference type="Proteomes" id="UP000676194">
    <property type="component" value="Chromosome"/>
</dbReference>
<feature type="compositionally biased region" description="Basic and acidic residues" evidence="1">
    <location>
        <begin position="272"/>
        <end position="309"/>
    </location>
</feature>
<dbReference type="KEGG" id="tsph:KIH39_24510"/>
<dbReference type="InterPro" id="IPR009003">
    <property type="entry name" value="Peptidase_S1_PA"/>
</dbReference>
<dbReference type="RefSeq" id="WP_213496468.1">
    <property type="nucleotide sequence ID" value="NZ_CP074694.1"/>
</dbReference>
<dbReference type="SUPFAM" id="SSF50494">
    <property type="entry name" value="Trypsin-like serine proteases"/>
    <property type="match status" value="1"/>
</dbReference>
<feature type="compositionally biased region" description="Basic and acidic residues" evidence="1">
    <location>
        <begin position="254"/>
        <end position="265"/>
    </location>
</feature>
<dbReference type="PANTHER" id="PTHR43019:SF62">
    <property type="entry name" value="SERINE ENDOPROTEASE DEGS"/>
    <property type="match status" value="1"/>
</dbReference>
<evidence type="ECO:0000256" key="2">
    <source>
        <dbReference type="SAM" id="SignalP"/>
    </source>
</evidence>
<evidence type="ECO:0000313" key="4">
    <source>
        <dbReference type="Proteomes" id="UP000676194"/>
    </source>
</evidence>
<organism evidence="3 4">
    <name type="scientific">Telmatocola sphagniphila</name>
    <dbReference type="NCBI Taxonomy" id="1123043"/>
    <lineage>
        <taxon>Bacteria</taxon>
        <taxon>Pseudomonadati</taxon>
        <taxon>Planctomycetota</taxon>
        <taxon>Planctomycetia</taxon>
        <taxon>Gemmatales</taxon>
        <taxon>Gemmataceae</taxon>
    </lineage>
</organism>
<sequence>MKFRFSLLVLAALITLSFSTGKAQAQGDKIYEKGIKSTVWIVVSKKGTMGSGSLIDYKQRLVLTNYHVVTDAATVSVMFPIYDPATKEMLKLREDYFEKLRQNYGYVGKVLFAEKKRDLALIQLSPNAKLPAGTEAVELADKSPNPGERVHSIGSPGASKSLFVYTPGNCRQVYNVRSLVGSGADPSDNFEVNCRMIETDSQVNQGDSGGPLFNDKGQQIGVTESFSSGRAMSHFVDLAEIKDLLKEHKIKLTPKNDSDKKDLAKNESLLKPLKEEPKPTEEKPATPQETEKKDPPKKNPASEKDEKAAKQQLGFIKSMLAVGQKDKARDRINKLLKDYPDTEAAKDAKDILKTIDQ</sequence>
<feature type="signal peptide" evidence="2">
    <location>
        <begin position="1"/>
        <end position="25"/>
    </location>
</feature>
<proteinExistence type="predicted"/>
<dbReference type="AlphaFoldDB" id="A0A8E6EY35"/>
<keyword evidence="2" id="KW-0732">Signal</keyword>